<evidence type="ECO:0000259" key="4">
    <source>
        <dbReference type="Pfam" id="PF17827"/>
    </source>
</evidence>
<organism evidence="5 6">
    <name type="scientific">Hohenbuehelia grisea</name>
    <dbReference type="NCBI Taxonomy" id="104357"/>
    <lineage>
        <taxon>Eukaryota</taxon>
        <taxon>Fungi</taxon>
        <taxon>Dikarya</taxon>
        <taxon>Basidiomycota</taxon>
        <taxon>Agaricomycotina</taxon>
        <taxon>Agaricomycetes</taxon>
        <taxon>Agaricomycetidae</taxon>
        <taxon>Agaricales</taxon>
        <taxon>Pleurotineae</taxon>
        <taxon>Pleurotaceae</taxon>
        <taxon>Hohenbuehelia</taxon>
    </lineage>
</organism>
<sequence>MSIAALVARFGRQHALQEIKWLKSAVQDNQHALEHLINRRLTGEPLQYILGTQPFGPLNLLVRPPVLIPRPETEHWAIQLAQLLSPTPAKPLSLLDLGTGSGCIPLLLCHLWPSGSLYAHGIDCSPDAVQLATDNAESVGIRLLSASTRRDGALTHNVFKPELASYLDPTVLNLLEPPYDVITANPPYIPRREYDDLPSEVKDYEDQRALLGGEDGLIFYHAIAKLVADGLLAEHGTLALEVGHDQAPRVQEILRAAAHMESIDVWLDPWGKQRTIIARRS</sequence>
<reference evidence="6" key="1">
    <citation type="submission" date="2024-06" db="EMBL/GenBank/DDBJ databases">
        <title>Multi-omics analyses provide insights into the biosynthesis of the anticancer antibiotic pleurotin in Hohenbuehelia grisea.</title>
        <authorList>
            <person name="Weaver J.A."/>
            <person name="Alberti F."/>
        </authorList>
    </citation>
    <scope>NUCLEOTIDE SEQUENCE [LARGE SCALE GENOMIC DNA]</scope>
    <source>
        <strain evidence="6">T-177</strain>
    </source>
</reference>
<evidence type="ECO:0000256" key="3">
    <source>
        <dbReference type="ARBA" id="ARBA00022691"/>
    </source>
</evidence>
<comment type="caution">
    <text evidence="5">The sequence shown here is derived from an EMBL/GenBank/DDBJ whole genome shotgun (WGS) entry which is preliminary data.</text>
</comment>
<dbReference type="InterPro" id="IPR029063">
    <property type="entry name" value="SAM-dependent_MTases_sf"/>
</dbReference>
<dbReference type="NCBIfam" id="TIGR00536">
    <property type="entry name" value="hemK_fam"/>
    <property type="match status" value="1"/>
</dbReference>
<dbReference type="InterPro" id="IPR040758">
    <property type="entry name" value="PrmC_N"/>
</dbReference>
<name>A0ABR3JKS7_9AGAR</name>
<keyword evidence="6" id="KW-1185">Reference proteome</keyword>
<dbReference type="PANTHER" id="PTHR18895">
    <property type="entry name" value="HEMK METHYLTRANSFERASE"/>
    <property type="match status" value="1"/>
</dbReference>
<dbReference type="Proteomes" id="UP001556367">
    <property type="component" value="Unassembled WGS sequence"/>
</dbReference>
<keyword evidence="1" id="KW-0489">Methyltransferase</keyword>
<keyword evidence="3" id="KW-0949">S-adenosyl-L-methionine</keyword>
<evidence type="ECO:0000313" key="6">
    <source>
        <dbReference type="Proteomes" id="UP001556367"/>
    </source>
</evidence>
<gene>
    <name evidence="5" type="ORF">HGRIS_002551</name>
</gene>
<dbReference type="Pfam" id="PF17827">
    <property type="entry name" value="PrmC_N"/>
    <property type="match status" value="1"/>
</dbReference>
<dbReference type="PANTHER" id="PTHR18895:SF74">
    <property type="entry name" value="MTRF1L RELEASE FACTOR GLUTAMINE METHYLTRANSFERASE"/>
    <property type="match status" value="1"/>
</dbReference>
<dbReference type="Gene3D" id="1.10.8.10">
    <property type="entry name" value="DNA helicase RuvA subunit, C-terminal domain"/>
    <property type="match status" value="1"/>
</dbReference>
<evidence type="ECO:0000256" key="1">
    <source>
        <dbReference type="ARBA" id="ARBA00022603"/>
    </source>
</evidence>
<keyword evidence="2" id="KW-0808">Transferase</keyword>
<proteinExistence type="predicted"/>
<protein>
    <recommendedName>
        <fullName evidence="4">Release factor glutamine methyltransferase N-terminal domain-containing protein</fullName>
    </recommendedName>
</protein>
<dbReference type="InterPro" id="IPR050320">
    <property type="entry name" value="N5-glutamine_MTase"/>
</dbReference>
<evidence type="ECO:0000313" key="5">
    <source>
        <dbReference type="EMBL" id="KAL0956404.1"/>
    </source>
</evidence>
<evidence type="ECO:0000256" key="2">
    <source>
        <dbReference type="ARBA" id="ARBA00022679"/>
    </source>
</evidence>
<accession>A0ABR3JKS7</accession>
<feature type="domain" description="Release factor glutamine methyltransferase N-terminal" evidence="4">
    <location>
        <begin position="28"/>
        <end position="51"/>
    </location>
</feature>
<dbReference type="EMBL" id="JASNQZ010000006">
    <property type="protein sequence ID" value="KAL0956404.1"/>
    <property type="molecule type" value="Genomic_DNA"/>
</dbReference>
<dbReference type="Gene3D" id="3.40.50.150">
    <property type="entry name" value="Vaccinia Virus protein VP39"/>
    <property type="match status" value="1"/>
</dbReference>
<dbReference type="SUPFAM" id="SSF53335">
    <property type="entry name" value="S-adenosyl-L-methionine-dependent methyltransferases"/>
    <property type="match status" value="1"/>
</dbReference>
<dbReference type="InterPro" id="IPR004556">
    <property type="entry name" value="HemK-like"/>
</dbReference>